<accession>A0A0B7NKN6</accession>
<feature type="domain" description="C2H2-type" evidence="9">
    <location>
        <begin position="82"/>
        <end position="112"/>
    </location>
</feature>
<feature type="domain" description="C2H2-type" evidence="9">
    <location>
        <begin position="52"/>
        <end position="81"/>
    </location>
</feature>
<evidence type="ECO:0000256" key="4">
    <source>
        <dbReference type="ARBA" id="ARBA00022771"/>
    </source>
</evidence>
<dbReference type="GO" id="GO:0000978">
    <property type="term" value="F:RNA polymerase II cis-regulatory region sequence-specific DNA binding"/>
    <property type="evidence" value="ECO:0007669"/>
    <property type="project" value="TreeGrafter"/>
</dbReference>
<dbReference type="STRING" id="35722.A0A0B7NKN6"/>
<evidence type="ECO:0000256" key="5">
    <source>
        <dbReference type="ARBA" id="ARBA00022833"/>
    </source>
</evidence>
<sequence length="305" mass="35404">MDNVKRIHAHYPTVRNRLADALTWRDMSEYTPMKDHTCATSLRVERALSRPHRCEYEDCGKTFGDSSSLARHRRIHTGKRPYKCPFEGCNKHFAKKTIMSKHQKQAHGSNEKRSTLQWRPLNEMLASGKKFQATRTSSWRPLDEILQSGKLLQQQLDAAAPIASSGQTESTAPTSPTSPASSEQSSTTIDEDMIYSPIDYHPPYHHPQPPQLPQHQQDQHGDAFITGQEDNWYISPYYNHHHHRHQQHFETDHHSRINMQPQHQHRPQWLPSLCKERAYCPPLIKNQDTANTTLFFHHGQPFDFI</sequence>
<evidence type="ECO:0000256" key="8">
    <source>
        <dbReference type="SAM" id="MobiDB-lite"/>
    </source>
</evidence>
<dbReference type="InterPro" id="IPR013087">
    <property type="entry name" value="Znf_C2H2_type"/>
</dbReference>
<dbReference type="PANTHER" id="PTHR14003">
    <property type="entry name" value="TRANSCRIPTIONAL REPRESSOR PROTEIN YY"/>
    <property type="match status" value="1"/>
</dbReference>
<dbReference type="PROSITE" id="PS50157">
    <property type="entry name" value="ZINC_FINGER_C2H2_2"/>
    <property type="match status" value="2"/>
</dbReference>
<reference evidence="10 11" key="1">
    <citation type="submission" date="2014-09" db="EMBL/GenBank/DDBJ databases">
        <authorList>
            <person name="Ellenberger Sabrina"/>
        </authorList>
    </citation>
    <scope>NUCLEOTIDE SEQUENCE [LARGE SCALE GENOMIC DNA]</scope>
    <source>
        <strain evidence="10 11">CBS 412.66</strain>
    </source>
</reference>
<feature type="compositionally biased region" description="Low complexity" evidence="8">
    <location>
        <begin position="167"/>
        <end position="188"/>
    </location>
</feature>
<organism evidence="10 11">
    <name type="scientific">Parasitella parasitica</name>
    <dbReference type="NCBI Taxonomy" id="35722"/>
    <lineage>
        <taxon>Eukaryota</taxon>
        <taxon>Fungi</taxon>
        <taxon>Fungi incertae sedis</taxon>
        <taxon>Mucoromycota</taxon>
        <taxon>Mucoromycotina</taxon>
        <taxon>Mucoromycetes</taxon>
        <taxon>Mucorales</taxon>
        <taxon>Mucorineae</taxon>
        <taxon>Mucoraceae</taxon>
        <taxon>Parasitella</taxon>
    </lineage>
</organism>
<keyword evidence="3" id="KW-0677">Repeat</keyword>
<evidence type="ECO:0000256" key="2">
    <source>
        <dbReference type="ARBA" id="ARBA00022723"/>
    </source>
</evidence>
<dbReference type="PROSITE" id="PS00028">
    <property type="entry name" value="ZINC_FINGER_C2H2_1"/>
    <property type="match status" value="2"/>
</dbReference>
<name>A0A0B7NKN6_9FUNG</name>
<dbReference type="PANTHER" id="PTHR14003:SF19">
    <property type="entry name" value="YY2 TRANSCRIPTION FACTOR"/>
    <property type="match status" value="1"/>
</dbReference>
<gene>
    <name evidence="10" type="primary">PARPA_13503.1 scaffold 46870</name>
</gene>
<evidence type="ECO:0000313" key="11">
    <source>
        <dbReference type="Proteomes" id="UP000054107"/>
    </source>
</evidence>
<dbReference type="FunFam" id="3.30.160.60:FF:000744">
    <property type="entry name" value="zinc finger E-box-binding homeobox 1"/>
    <property type="match status" value="1"/>
</dbReference>
<evidence type="ECO:0000259" key="9">
    <source>
        <dbReference type="PROSITE" id="PS50157"/>
    </source>
</evidence>
<dbReference type="InterPro" id="IPR036236">
    <property type="entry name" value="Znf_C2H2_sf"/>
</dbReference>
<dbReference type="GO" id="GO:0000785">
    <property type="term" value="C:chromatin"/>
    <property type="evidence" value="ECO:0007669"/>
    <property type="project" value="TreeGrafter"/>
</dbReference>
<dbReference type="SUPFAM" id="SSF57667">
    <property type="entry name" value="beta-beta-alpha zinc fingers"/>
    <property type="match status" value="2"/>
</dbReference>
<evidence type="ECO:0000313" key="10">
    <source>
        <dbReference type="EMBL" id="CEP19191.1"/>
    </source>
</evidence>
<dbReference type="AlphaFoldDB" id="A0A0B7NKN6"/>
<evidence type="ECO:0000256" key="6">
    <source>
        <dbReference type="ARBA" id="ARBA00023242"/>
    </source>
</evidence>
<dbReference type="GO" id="GO:0031519">
    <property type="term" value="C:PcG protein complex"/>
    <property type="evidence" value="ECO:0007669"/>
    <property type="project" value="TreeGrafter"/>
</dbReference>
<dbReference type="GO" id="GO:0005667">
    <property type="term" value="C:transcription regulator complex"/>
    <property type="evidence" value="ECO:0007669"/>
    <property type="project" value="TreeGrafter"/>
</dbReference>
<dbReference type="OrthoDB" id="2280857at2759"/>
<keyword evidence="11" id="KW-1185">Reference proteome</keyword>
<proteinExistence type="predicted"/>
<dbReference type="Proteomes" id="UP000054107">
    <property type="component" value="Unassembled WGS sequence"/>
</dbReference>
<dbReference type="GO" id="GO:0000981">
    <property type="term" value="F:DNA-binding transcription factor activity, RNA polymerase II-specific"/>
    <property type="evidence" value="ECO:0007669"/>
    <property type="project" value="TreeGrafter"/>
</dbReference>
<evidence type="ECO:0000256" key="1">
    <source>
        <dbReference type="ARBA" id="ARBA00004123"/>
    </source>
</evidence>
<keyword evidence="4 7" id="KW-0863">Zinc-finger</keyword>
<keyword evidence="5" id="KW-0862">Zinc</keyword>
<keyword evidence="6" id="KW-0539">Nucleus</keyword>
<keyword evidence="2" id="KW-0479">Metal-binding</keyword>
<comment type="subcellular location">
    <subcellularLocation>
        <location evidence="1">Nucleus</location>
    </subcellularLocation>
</comment>
<dbReference type="GO" id="GO:0008270">
    <property type="term" value="F:zinc ion binding"/>
    <property type="evidence" value="ECO:0007669"/>
    <property type="project" value="UniProtKB-KW"/>
</dbReference>
<dbReference type="Gene3D" id="3.30.160.60">
    <property type="entry name" value="Classic Zinc Finger"/>
    <property type="match status" value="2"/>
</dbReference>
<dbReference type="SMART" id="SM00355">
    <property type="entry name" value="ZnF_C2H2"/>
    <property type="match status" value="2"/>
</dbReference>
<evidence type="ECO:0000256" key="7">
    <source>
        <dbReference type="PROSITE-ProRule" id="PRU00042"/>
    </source>
</evidence>
<feature type="region of interest" description="Disordered" evidence="8">
    <location>
        <begin position="157"/>
        <end position="219"/>
    </location>
</feature>
<protein>
    <recommendedName>
        <fullName evidence="9">C2H2-type domain-containing protein</fullName>
    </recommendedName>
</protein>
<evidence type="ECO:0000256" key="3">
    <source>
        <dbReference type="ARBA" id="ARBA00022737"/>
    </source>
</evidence>
<dbReference type="EMBL" id="LN734014">
    <property type="protein sequence ID" value="CEP19191.1"/>
    <property type="molecule type" value="Genomic_DNA"/>
</dbReference>